<reference evidence="1" key="1">
    <citation type="submission" date="2020-09" db="EMBL/GenBank/DDBJ databases">
        <title>Genome-Enabled Discovery of Anthraquinone Biosynthesis in Senna tora.</title>
        <authorList>
            <person name="Kang S.-H."/>
            <person name="Pandey R.P."/>
            <person name="Lee C.-M."/>
            <person name="Sim J.-S."/>
            <person name="Jeong J.-T."/>
            <person name="Choi B.-S."/>
            <person name="Jung M."/>
            <person name="Ginzburg D."/>
            <person name="Zhao K."/>
            <person name="Won S.Y."/>
            <person name="Oh T.-J."/>
            <person name="Yu Y."/>
            <person name="Kim N.-H."/>
            <person name="Lee O.R."/>
            <person name="Lee T.-H."/>
            <person name="Bashyal P."/>
            <person name="Kim T.-S."/>
            <person name="Lee W.-H."/>
            <person name="Kawkins C."/>
            <person name="Kim C.-K."/>
            <person name="Kim J.S."/>
            <person name="Ahn B.O."/>
            <person name="Rhee S.Y."/>
            <person name="Sohng J.K."/>
        </authorList>
    </citation>
    <scope>NUCLEOTIDE SEQUENCE</scope>
    <source>
        <tissue evidence="1">Leaf</tissue>
    </source>
</reference>
<dbReference type="EMBL" id="JAAIUW010000013">
    <property type="protein sequence ID" value="KAF7803983.1"/>
    <property type="molecule type" value="Genomic_DNA"/>
</dbReference>
<accession>A0A834SK84</accession>
<protein>
    <submittedName>
        <fullName evidence="1">Uncharacterized protein</fullName>
    </submittedName>
</protein>
<evidence type="ECO:0000313" key="1">
    <source>
        <dbReference type="EMBL" id="KAF7803983.1"/>
    </source>
</evidence>
<organism evidence="1 2">
    <name type="scientific">Senna tora</name>
    <dbReference type="NCBI Taxonomy" id="362788"/>
    <lineage>
        <taxon>Eukaryota</taxon>
        <taxon>Viridiplantae</taxon>
        <taxon>Streptophyta</taxon>
        <taxon>Embryophyta</taxon>
        <taxon>Tracheophyta</taxon>
        <taxon>Spermatophyta</taxon>
        <taxon>Magnoliopsida</taxon>
        <taxon>eudicotyledons</taxon>
        <taxon>Gunneridae</taxon>
        <taxon>Pentapetalae</taxon>
        <taxon>rosids</taxon>
        <taxon>fabids</taxon>
        <taxon>Fabales</taxon>
        <taxon>Fabaceae</taxon>
        <taxon>Caesalpinioideae</taxon>
        <taxon>Cassia clade</taxon>
        <taxon>Senna</taxon>
    </lineage>
</organism>
<comment type="caution">
    <text evidence="1">The sequence shown here is derived from an EMBL/GenBank/DDBJ whole genome shotgun (WGS) entry which is preliminary data.</text>
</comment>
<name>A0A834SK84_9FABA</name>
<proteinExistence type="predicted"/>
<dbReference type="Proteomes" id="UP000634136">
    <property type="component" value="Unassembled WGS sequence"/>
</dbReference>
<keyword evidence="2" id="KW-1185">Reference proteome</keyword>
<dbReference type="AlphaFoldDB" id="A0A834SK84"/>
<gene>
    <name evidence="1" type="ORF">G2W53_043094</name>
</gene>
<evidence type="ECO:0000313" key="2">
    <source>
        <dbReference type="Proteomes" id="UP000634136"/>
    </source>
</evidence>
<sequence length="33" mass="4248">METLNWRERKIPGGVKNRSRGCEKWRERYRRLW</sequence>